<evidence type="ECO:0000256" key="1">
    <source>
        <dbReference type="SAM" id="SignalP"/>
    </source>
</evidence>
<protein>
    <recommendedName>
        <fullName evidence="2">Lipid/polyisoprenoid-binding YceI-like domain-containing protein</fullName>
    </recommendedName>
</protein>
<comment type="caution">
    <text evidence="3">The sequence shown here is derived from an EMBL/GenBank/DDBJ whole genome shotgun (WGS) entry which is preliminary data.</text>
</comment>
<dbReference type="PANTHER" id="PTHR34406">
    <property type="entry name" value="PROTEIN YCEI"/>
    <property type="match status" value="1"/>
</dbReference>
<dbReference type="PROSITE" id="PS51257">
    <property type="entry name" value="PROKAR_LIPOPROTEIN"/>
    <property type="match status" value="1"/>
</dbReference>
<proteinExistence type="predicted"/>
<feature type="signal peptide" evidence="1">
    <location>
        <begin position="1"/>
        <end position="29"/>
    </location>
</feature>
<dbReference type="Gene3D" id="2.40.128.110">
    <property type="entry name" value="Lipid/polyisoprenoid-binding, YceI-like"/>
    <property type="match status" value="1"/>
</dbReference>
<sequence>MFTRFFSNTRRLLLILVCSAFLVSCDRLLTPDFNTDITELRGGAYTLDPDHATLLWKINHLGFSTFIGRFNDFDASLDFDPENIEDSTLEVIINTAGLDINNDVFAEELRGGSWFNVEEFPQAAFKTTSFVEAIDEDTFVFQGDMTLLGVTLPMNLEINFHGGGRNFLTRSYTLGFSASGEFLRSDFGLDRFTSFGVGDNIELEIHVEFMAVPE</sequence>
<dbReference type="EMBL" id="NVUL01000046">
    <property type="protein sequence ID" value="PCI77350.1"/>
    <property type="molecule type" value="Genomic_DNA"/>
</dbReference>
<feature type="domain" description="Lipid/polyisoprenoid-binding YceI-like" evidence="2">
    <location>
        <begin position="44"/>
        <end position="210"/>
    </location>
</feature>
<dbReference type="SUPFAM" id="SSF101874">
    <property type="entry name" value="YceI-like"/>
    <property type="match status" value="1"/>
</dbReference>
<dbReference type="InterPro" id="IPR036761">
    <property type="entry name" value="TTHA0802/YceI-like_sf"/>
</dbReference>
<feature type="chain" id="PRO_5013331697" description="Lipid/polyisoprenoid-binding YceI-like domain-containing protein" evidence="1">
    <location>
        <begin position="30"/>
        <end position="214"/>
    </location>
</feature>
<dbReference type="Proteomes" id="UP000218767">
    <property type="component" value="Unassembled WGS sequence"/>
</dbReference>
<evidence type="ECO:0000313" key="3">
    <source>
        <dbReference type="EMBL" id="PCI77350.1"/>
    </source>
</evidence>
<name>A0A2A4X454_9GAMM</name>
<dbReference type="Pfam" id="PF04264">
    <property type="entry name" value="YceI"/>
    <property type="match status" value="1"/>
</dbReference>
<dbReference type="InterPro" id="IPR007372">
    <property type="entry name" value="Lipid/polyisoprenoid-bd_YceI"/>
</dbReference>
<gene>
    <name evidence="3" type="ORF">COB20_08345</name>
</gene>
<reference evidence="4" key="1">
    <citation type="submission" date="2017-08" db="EMBL/GenBank/DDBJ databases">
        <title>A dynamic microbial community with high functional redundancy inhabits the cold, oxic subseafloor aquifer.</title>
        <authorList>
            <person name="Tully B.J."/>
            <person name="Wheat C.G."/>
            <person name="Glazer B.T."/>
            <person name="Huber J.A."/>
        </authorList>
    </citation>
    <scope>NUCLEOTIDE SEQUENCE [LARGE SCALE GENOMIC DNA]</scope>
</reference>
<dbReference type="SMART" id="SM00867">
    <property type="entry name" value="YceI"/>
    <property type="match status" value="1"/>
</dbReference>
<accession>A0A2A4X454</accession>
<evidence type="ECO:0000313" key="4">
    <source>
        <dbReference type="Proteomes" id="UP000218767"/>
    </source>
</evidence>
<keyword evidence="1" id="KW-0732">Signal</keyword>
<organism evidence="3 4">
    <name type="scientific">SAR86 cluster bacterium</name>
    <dbReference type="NCBI Taxonomy" id="2030880"/>
    <lineage>
        <taxon>Bacteria</taxon>
        <taxon>Pseudomonadati</taxon>
        <taxon>Pseudomonadota</taxon>
        <taxon>Gammaproteobacteria</taxon>
        <taxon>SAR86 cluster</taxon>
    </lineage>
</organism>
<dbReference type="PANTHER" id="PTHR34406:SF1">
    <property type="entry name" value="PROTEIN YCEI"/>
    <property type="match status" value="1"/>
</dbReference>
<evidence type="ECO:0000259" key="2">
    <source>
        <dbReference type="SMART" id="SM00867"/>
    </source>
</evidence>
<dbReference type="AlphaFoldDB" id="A0A2A4X454"/>